<dbReference type="EMBL" id="LR798330">
    <property type="protein sequence ID" value="CAB5223913.1"/>
    <property type="molecule type" value="Genomic_DNA"/>
</dbReference>
<keyword evidence="2" id="KW-0472">Membrane</keyword>
<organism evidence="3">
    <name type="scientific">uncultured Caudovirales phage</name>
    <dbReference type="NCBI Taxonomy" id="2100421"/>
    <lineage>
        <taxon>Viruses</taxon>
        <taxon>Duplodnaviria</taxon>
        <taxon>Heunggongvirae</taxon>
        <taxon>Uroviricota</taxon>
        <taxon>Caudoviricetes</taxon>
        <taxon>Peduoviridae</taxon>
        <taxon>Maltschvirus</taxon>
        <taxon>Maltschvirus maltsch</taxon>
    </lineage>
</organism>
<protein>
    <submittedName>
        <fullName evidence="3">Uncharacterized protein</fullName>
    </submittedName>
</protein>
<gene>
    <name evidence="3" type="ORF">UFOVP386_10</name>
</gene>
<keyword evidence="1" id="KW-0175">Coiled coil</keyword>
<accession>A0A6J7X0E8</accession>
<feature type="transmembrane region" description="Helical" evidence="2">
    <location>
        <begin position="107"/>
        <end position="126"/>
    </location>
</feature>
<keyword evidence="2" id="KW-0812">Transmembrane</keyword>
<feature type="coiled-coil region" evidence="1">
    <location>
        <begin position="73"/>
        <end position="107"/>
    </location>
</feature>
<name>A0A6J7X0E8_9CAUD</name>
<evidence type="ECO:0000256" key="1">
    <source>
        <dbReference type="SAM" id="Coils"/>
    </source>
</evidence>
<reference evidence="3" key="1">
    <citation type="submission" date="2020-05" db="EMBL/GenBank/DDBJ databases">
        <authorList>
            <person name="Chiriac C."/>
            <person name="Salcher M."/>
            <person name="Ghai R."/>
            <person name="Kavagutti S V."/>
        </authorList>
    </citation>
    <scope>NUCLEOTIDE SEQUENCE</scope>
</reference>
<sequence>MKKILILFICSLLLNFQGNTQNQSISLIALTEKDSSIGIEEQRLIVLATTSLQYWYSSALSSREIVKNQDIIINHLKNEVILIQKEVIQKEEENEKLKRKIKRKNKLILVSSSLFIGMATFSFLILK</sequence>
<keyword evidence="2" id="KW-1133">Transmembrane helix</keyword>
<proteinExistence type="predicted"/>
<evidence type="ECO:0000313" key="3">
    <source>
        <dbReference type="EMBL" id="CAB5223913.1"/>
    </source>
</evidence>
<evidence type="ECO:0000256" key="2">
    <source>
        <dbReference type="SAM" id="Phobius"/>
    </source>
</evidence>